<dbReference type="Proteomes" id="UP001162483">
    <property type="component" value="Unassembled WGS sequence"/>
</dbReference>
<keyword evidence="1" id="KW-0732">Signal</keyword>
<sequence length="82" mass="9284">MPSLVCIAREVFFFFFFFFGECLRSTQGQSALSTQRSGALNSPRAERKLLLHALTCALLDTDRSHKIALTADEKSYLAVYIY</sequence>
<proteinExistence type="predicted"/>
<evidence type="ECO:0000313" key="2">
    <source>
        <dbReference type="EMBL" id="CAI9609493.1"/>
    </source>
</evidence>
<evidence type="ECO:0008006" key="4">
    <source>
        <dbReference type="Google" id="ProtNLM"/>
    </source>
</evidence>
<organism evidence="2 3">
    <name type="scientific">Staurois parvus</name>
    <dbReference type="NCBI Taxonomy" id="386267"/>
    <lineage>
        <taxon>Eukaryota</taxon>
        <taxon>Metazoa</taxon>
        <taxon>Chordata</taxon>
        <taxon>Craniata</taxon>
        <taxon>Vertebrata</taxon>
        <taxon>Euteleostomi</taxon>
        <taxon>Amphibia</taxon>
        <taxon>Batrachia</taxon>
        <taxon>Anura</taxon>
        <taxon>Neobatrachia</taxon>
        <taxon>Ranoidea</taxon>
        <taxon>Ranidae</taxon>
        <taxon>Staurois</taxon>
    </lineage>
</organism>
<evidence type="ECO:0000256" key="1">
    <source>
        <dbReference type="SAM" id="SignalP"/>
    </source>
</evidence>
<feature type="chain" id="PRO_5046732958" description="Secreted protein" evidence="1">
    <location>
        <begin position="29"/>
        <end position="82"/>
    </location>
</feature>
<comment type="caution">
    <text evidence="2">The sequence shown here is derived from an EMBL/GenBank/DDBJ whole genome shotgun (WGS) entry which is preliminary data.</text>
</comment>
<evidence type="ECO:0000313" key="3">
    <source>
        <dbReference type="Proteomes" id="UP001162483"/>
    </source>
</evidence>
<accession>A0ABN9GJ54</accession>
<keyword evidence="3" id="KW-1185">Reference proteome</keyword>
<protein>
    <recommendedName>
        <fullName evidence="4">Secreted protein</fullName>
    </recommendedName>
</protein>
<dbReference type="EMBL" id="CATNWA010018789">
    <property type="protein sequence ID" value="CAI9609493.1"/>
    <property type="molecule type" value="Genomic_DNA"/>
</dbReference>
<gene>
    <name evidence="2" type="ORF">SPARVUS_LOCUS14256742</name>
</gene>
<reference evidence="2" key="1">
    <citation type="submission" date="2023-05" db="EMBL/GenBank/DDBJ databases">
        <authorList>
            <person name="Stuckert A."/>
        </authorList>
    </citation>
    <scope>NUCLEOTIDE SEQUENCE</scope>
</reference>
<name>A0ABN9GJ54_9NEOB</name>
<feature type="signal peptide" evidence="1">
    <location>
        <begin position="1"/>
        <end position="28"/>
    </location>
</feature>